<dbReference type="Proteomes" id="UP001549077">
    <property type="component" value="Unassembled WGS sequence"/>
</dbReference>
<reference evidence="1 2" key="1">
    <citation type="submission" date="2024-06" db="EMBL/GenBank/DDBJ databases">
        <title>Genomic Encyclopedia of Type Strains, Phase IV (KMG-IV): sequencing the most valuable type-strain genomes for metagenomic binning, comparative biology and taxonomic classification.</title>
        <authorList>
            <person name="Goeker M."/>
        </authorList>
    </citation>
    <scope>NUCLEOTIDE SEQUENCE [LARGE SCALE GENOMIC DNA]</scope>
    <source>
        <strain evidence="1 2">DSM 29288</strain>
    </source>
</reference>
<name>A0ABV2MJ22_9HYPH</name>
<keyword evidence="2" id="KW-1185">Reference proteome</keyword>
<sequence>MTLLAGKVKAARYQKPSAGRRMASGKLFLREAPDG</sequence>
<protein>
    <submittedName>
        <fullName evidence="1">Uncharacterized protein</fullName>
    </submittedName>
</protein>
<gene>
    <name evidence="1" type="ORF">ABID08_003845</name>
</gene>
<evidence type="ECO:0000313" key="1">
    <source>
        <dbReference type="EMBL" id="MET3756471.1"/>
    </source>
</evidence>
<evidence type="ECO:0000313" key="2">
    <source>
        <dbReference type="Proteomes" id="UP001549077"/>
    </source>
</evidence>
<dbReference type="EMBL" id="JBEPMY010000011">
    <property type="protein sequence ID" value="MET3756471.1"/>
    <property type="molecule type" value="Genomic_DNA"/>
</dbReference>
<proteinExistence type="predicted"/>
<organism evidence="1 2">
    <name type="scientific">Rhizobium binae</name>
    <dbReference type="NCBI Taxonomy" id="1138190"/>
    <lineage>
        <taxon>Bacteria</taxon>
        <taxon>Pseudomonadati</taxon>
        <taxon>Pseudomonadota</taxon>
        <taxon>Alphaproteobacteria</taxon>
        <taxon>Hyphomicrobiales</taxon>
        <taxon>Rhizobiaceae</taxon>
        <taxon>Rhizobium/Agrobacterium group</taxon>
        <taxon>Rhizobium</taxon>
    </lineage>
</organism>
<comment type="caution">
    <text evidence="1">The sequence shown here is derived from an EMBL/GenBank/DDBJ whole genome shotgun (WGS) entry which is preliminary data.</text>
</comment>
<accession>A0ABV2MJ22</accession>